<dbReference type="EMBL" id="FNCF01000002">
    <property type="protein sequence ID" value="SDF95986.1"/>
    <property type="molecule type" value="Genomic_DNA"/>
</dbReference>
<feature type="transmembrane region" description="Helical" evidence="11">
    <location>
        <begin position="196"/>
        <end position="211"/>
    </location>
</feature>
<evidence type="ECO:0000256" key="3">
    <source>
        <dbReference type="ARBA" id="ARBA00022475"/>
    </source>
</evidence>
<keyword evidence="6 11" id="KW-0812">Transmembrane</keyword>
<keyword evidence="13" id="KW-1185">Reference proteome</keyword>
<evidence type="ECO:0000256" key="2">
    <source>
        <dbReference type="ARBA" id="ARBA00022448"/>
    </source>
</evidence>
<keyword evidence="3" id="KW-1003">Cell membrane</keyword>
<feature type="transmembrane region" description="Helical" evidence="11">
    <location>
        <begin position="56"/>
        <end position="79"/>
    </location>
</feature>
<feature type="transmembrane region" description="Helical" evidence="11">
    <location>
        <begin position="112"/>
        <end position="132"/>
    </location>
</feature>
<feature type="transmembrane region" description="Helical" evidence="11">
    <location>
        <begin position="295"/>
        <end position="315"/>
    </location>
</feature>
<evidence type="ECO:0000313" key="13">
    <source>
        <dbReference type="Proteomes" id="UP000198863"/>
    </source>
</evidence>
<keyword evidence="5" id="KW-0762">Sugar transport</keyword>
<protein>
    <recommendedName>
        <fullName evidence="10">Xylose transport system permease protein XylH</fullName>
    </recommendedName>
</protein>
<keyword evidence="7 11" id="KW-1133">Transmembrane helix</keyword>
<gene>
    <name evidence="12" type="ORF">SAMN05660324_1435</name>
</gene>
<evidence type="ECO:0000256" key="1">
    <source>
        <dbReference type="ARBA" id="ARBA00004651"/>
    </source>
</evidence>
<reference evidence="13" key="1">
    <citation type="submission" date="2016-10" db="EMBL/GenBank/DDBJ databases">
        <authorList>
            <person name="Varghese N."/>
            <person name="Submissions S."/>
        </authorList>
    </citation>
    <scope>NUCLEOTIDE SEQUENCE [LARGE SCALE GENOMIC DNA]</scope>
    <source>
        <strain evidence="13">DSM 44526</strain>
    </source>
</reference>
<evidence type="ECO:0000256" key="4">
    <source>
        <dbReference type="ARBA" id="ARBA00022519"/>
    </source>
</evidence>
<dbReference type="Pfam" id="PF02653">
    <property type="entry name" value="BPD_transp_2"/>
    <property type="match status" value="1"/>
</dbReference>
<dbReference type="Proteomes" id="UP000198863">
    <property type="component" value="Unassembled WGS sequence"/>
</dbReference>
<evidence type="ECO:0000256" key="6">
    <source>
        <dbReference type="ARBA" id="ARBA00022692"/>
    </source>
</evidence>
<dbReference type="AlphaFoldDB" id="A0A1G7QBS6"/>
<evidence type="ECO:0000256" key="5">
    <source>
        <dbReference type="ARBA" id="ARBA00022597"/>
    </source>
</evidence>
<evidence type="ECO:0000256" key="8">
    <source>
        <dbReference type="ARBA" id="ARBA00023136"/>
    </source>
</evidence>
<feature type="transmembrane region" description="Helical" evidence="11">
    <location>
        <begin position="321"/>
        <end position="340"/>
    </location>
</feature>
<feature type="transmembrane region" description="Helical" evidence="11">
    <location>
        <begin position="232"/>
        <end position="255"/>
    </location>
</feature>
<dbReference type="OrthoDB" id="6844941at2"/>
<comment type="function">
    <text evidence="9">Part of the binding-protein-dependent transport system for D-xylose. Probably responsible for the translocation of the substrate across the membrane.</text>
</comment>
<evidence type="ECO:0000256" key="7">
    <source>
        <dbReference type="ARBA" id="ARBA00022989"/>
    </source>
</evidence>
<keyword evidence="8 11" id="KW-0472">Membrane</keyword>
<feature type="transmembrane region" description="Helical" evidence="11">
    <location>
        <begin position="24"/>
        <end position="44"/>
    </location>
</feature>
<feature type="transmembrane region" description="Helical" evidence="11">
    <location>
        <begin position="139"/>
        <end position="160"/>
    </location>
</feature>
<keyword evidence="2" id="KW-0813">Transport</keyword>
<sequence length="350" mass="35478">MVTAAQRPVFGVPDRRPPSRWRRLLTRPSTPALAGVVVALVVFGVQAPQLLGAGGWASVLDASALIGIGAVAITLLLVAGQFDVSIGVLSVASSVTTGLLVTEAGWGLWPSLAVSLLAALAVGTVNGLLVVVTGLPSFLVTLATFLVLQGGTLVVAQTVAGTSLVDGVEGAPGWTSVDAVFGSVLTLGDGRFRVDVLWWVAAVLLAGWLLRRTRFGNAVYALGGSRRAARELGVPTAWTTVALYLLTATAAWLLGTLALVRQGGVPVAPGFGAEIEYLVVAVIGGCLLGGGYGSAVGAAAGALLYGTVRTGIGVAGWPPQAFQVVLGVLLVVALLANGVARRRLIAVPRS</sequence>
<dbReference type="GO" id="GO:0005886">
    <property type="term" value="C:plasma membrane"/>
    <property type="evidence" value="ECO:0007669"/>
    <property type="project" value="UniProtKB-SubCell"/>
</dbReference>
<comment type="subcellular location">
    <subcellularLocation>
        <location evidence="1">Cell membrane</location>
        <topology evidence="1">Multi-pass membrane protein</topology>
    </subcellularLocation>
</comment>
<organism evidence="12 13">
    <name type="scientific">Klenkia brasiliensis</name>
    <dbReference type="NCBI Taxonomy" id="333142"/>
    <lineage>
        <taxon>Bacteria</taxon>
        <taxon>Bacillati</taxon>
        <taxon>Actinomycetota</taxon>
        <taxon>Actinomycetes</taxon>
        <taxon>Geodermatophilales</taxon>
        <taxon>Geodermatophilaceae</taxon>
        <taxon>Klenkia</taxon>
    </lineage>
</organism>
<evidence type="ECO:0000256" key="10">
    <source>
        <dbReference type="ARBA" id="ARBA00035686"/>
    </source>
</evidence>
<accession>A0A1G7QBS6</accession>
<dbReference type="PANTHER" id="PTHR32196">
    <property type="entry name" value="ABC TRANSPORTER PERMEASE PROTEIN YPHD-RELATED-RELATED"/>
    <property type="match status" value="1"/>
</dbReference>
<evidence type="ECO:0000256" key="9">
    <source>
        <dbReference type="ARBA" id="ARBA00035611"/>
    </source>
</evidence>
<feature type="transmembrane region" description="Helical" evidence="11">
    <location>
        <begin position="267"/>
        <end position="288"/>
    </location>
</feature>
<evidence type="ECO:0000256" key="11">
    <source>
        <dbReference type="SAM" id="Phobius"/>
    </source>
</evidence>
<feature type="transmembrane region" description="Helical" evidence="11">
    <location>
        <begin position="86"/>
        <end position="106"/>
    </location>
</feature>
<dbReference type="GO" id="GO:0022857">
    <property type="term" value="F:transmembrane transporter activity"/>
    <property type="evidence" value="ECO:0007669"/>
    <property type="project" value="InterPro"/>
</dbReference>
<keyword evidence="4" id="KW-0997">Cell inner membrane</keyword>
<evidence type="ECO:0000313" key="12">
    <source>
        <dbReference type="EMBL" id="SDF95986.1"/>
    </source>
</evidence>
<dbReference type="InterPro" id="IPR001851">
    <property type="entry name" value="ABC_transp_permease"/>
</dbReference>
<proteinExistence type="predicted"/>
<name>A0A1G7QBS6_9ACTN</name>
<dbReference type="PANTHER" id="PTHR32196:SF32">
    <property type="entry name" value="XYLOSE TRANSPORT SYSTEM PERMEASE PROTEIN XYLH"/>
    <property type="match status" value="1"/>
</dbReference>